<proteinExistence type="predicted"/>
<feature type="compositionally biased region" description="Low complexity" evidence="1">
    <location>
        <begin position="506"/>
        <end position="524"/>
    </location>
</feature>
<feature type="compositionally biased region" description="Gly residues" evidence="1">
    <location>
        <begin position="888"/>
        <end position="900"/>
    </location>
</feature>
<feature type="compositionally biased region" description="Basic and acidic residues" evidence="1">
    <location>
        <begin position="922"/>
        <end position="933"/>
    </location>
</feature>
<protein>
    <recommendedName>
        <fullName evidence="4">F-box domain-containing protein</fullName>
    </recommendedName>
</protein>
<dbReference type="HOGENOM" id="CLU_282285_0_0_1"/>
<dbReference type="OrthoDB" id="5595695at2759"/>
<dbReference type="Proteomes" id="UP000053424">
    <property type="component" value="Unassembled WGS sequence"/>
</dbReference>
<accession>A0A0C3C1P7</accession>
<gene>
    <name evidence="2" type="ORF">M413DRAFT_30278</name>
</gene>
<evidence type="ECO:0000313" key="3">
    <source>
        <dbReference type="Proteomes" id="UP000053424"/>
    </source>
</evidence>
<dbReference type="STRING" id="686832.A0A0C3C1P7"/>
<reference evidence="2 3" key="1">
    <citation type="submission" date="2014-04" db="EMBL/GenBank/DDBJ databases">
        <authorList>
            <consortium name="DOE Joint Genome Institute"/>
            <person name="Kuo A."/>
            <person name="Gay G."/>
            <person name="Dore J."/>
            <person name="Kohler A."/>
            <person name="Nagy L.G."/>
            <person name="Floudas D."/>
            <person name="Copeland A."/>
            <person name="Barry K.W."/>
            <person name="Cichocki N."/>
            <person name="Veneault-Fourrey C."/>
            <person name="LaButti K."/>
            <person name="Lindquist E.A."/>
            <person name="Lipzen A."/>
            <person name="Lundell T."/>
            <person name="Morin E."/>
            <person name="Murat C."/>
            <person name="Sun H."/>
            <person name="Tunlid A."/>
            <person name="Henrissat B."/>
            <person name="Grigoriev I.V."/>
            <person name="Hibbett D.S."/>
            <person name="Martin F."/>
            <person name="Nordberg H.P."/>
            <person name="Cantor M.N."/>
            <person name="Hua S.X."/>
        </authorList>
    </citation>
    <scope>NUCLEOTIDE SEQUENCE [LARGE SCALE GENOMIC DNA]</scope>
    <source>
        <strain evidence="3">h7</strain>
    </source>
</reference>
<feature type="compositionally biased region" description="Low complexity" evidence="1">
    <location>
        <begin position="453"/>
        <end position="466"/>
    </location>
</feature>
<feature type="compositionally biased region" description="Low complexity" evidence="1">
    <location>
        <begin position="937"/>
        <end position="960"/>
    </location>
</feature>
<dbReference type="AlphaFoldDB" id="A0A0C3C1P7"/>
<name>A0A0C3C1P7_HEBCY</name>
<dbReference type="EMBL" id="KN831792">
    <property type="protein sequence ID" value="KIM38129.1"/>
    <property type="molecule type" value="Genomic_DNA"/>
</dbReference>
<feature type="compositionally biased region" description="Basic and acidic residues" evidence="1">
    <location>
        <begin position="576"/>
        <end position="585"/>
    </location>
</feature>
<feature type="region of interest" description="Disordered" evidence="1">
    <location>
        <begin position="706"/>
        <end position="745"/>
    </location>
</feature>
<feature type="compositionally biased region" description="Basic and acidic residues" evidence="1">
    <location>
        <begin position="528"/>
        <end position="542"/>
    </location>
</feature>
<feature type="region of interest" description="Disordered" evidence="1">
    <location>
        <begin position="647"/>
        <end position="688"/>
    </location>
</feature>
<organism evidence="2 3">
    <name type="scientific">Hebeloma cylindrosporum</name>
    <dbReference type="NCBI Taxonomy" id="76867"/>
    <lineage>
        <taxon>Eukaryota</taxon>
        <taxon>Fungi</taxon>
        <taxon>Dikarya</taxon>
        <taxon>Basidiomycota</taxon>
        <taxon>Agaricomycotina</taxon>
        <taxon>Agaricomycetes</taxon>
        <taxon>Agaricomycetidae</taxon>
        <taxon>Agaricales</taxon>
        <taxon>Agaricineae</taxon>
        <taxon>Hymenogastraceae</taxon>
        <taxon>Hebeloma</taxon>
    </lineage>
</organism>
<evidence type="ECO:0000256" key="1">
    <source>
        <dbReference type="SAM" id="MobiDB-lite"/>
    </source>
</evidence>
<feature type="region of interest" description="Disordered" evidence="1">
    <location>
        <begin position="855"/>
        <end position="993"/>
    </location>
</feature>
<feature type="compositionally biased region" description="Acidic residues" evidence="1">
    <location>
        <begin position="860"/>
        <end position="887"/>
    </location>
</feature>
<feature type="compositionally biased region" description="Low complexity" evidence="1">
    <location>
        <begin position="712"/>
        <end position="745"/>
    </location>
</feature>
<feature type="compositionally biased region" description="Acidic residues" evidence="1">
    <location>
        <begin position="566"/>
        <end position="575"/>
    </location>
</feature>
<evidence type="ECO:0008006" key="4">
    <source>
        <dbReference type="Google" id="ProtNLM"/>
    </source>
</evidence>
<feature type="region of interest" description="Disordered" evidence="1">
    <location>
        <begin position="499"/>
        <end position="586"/>
    </location>
</feature>
<feature type="compositionally biased region" description="Basic and acidic residues" evidence="1">
    <location>
        <begin position="659"/>
        <end position="688"/>
    </location>
</feature>
<sequence>MSNPGLGVLSCLPPEIIQSILFALIAQRPLVPPSALVPLFTTSRVLHAIATSPALLARVFRFKFDVGAVTRRHFQPTHVDLKEQLVHSCTLLRKLRSGDVHDAEADQTLFSALVLLLENDGKNYAQLESAGVREFAEEFMKRRMWDNSREMNDGWPLENMGNASALWVLWLTLTKEKLETETLREREEFILFVLPYILLTFRYAASQAPPNHFHIPLDSDPLCFPIPSESPNPPRYPIYPSNESILQPHFRARIALRPPLASIAAKLLYVSRREVRKIGVPPHLPLVRGPDTIGPTQADYHQLNKGKAAPLPRGARWDWTTGCAWGINFPDEGDETAAERVDPPGLRIAVGDEESRRSDTTWWRMRLCGDLRRSKPLFVPGDVYKPGAMKGEFKGRIYVPTGETYNHLLYTPQYPSAADERGFFSEAAVYVLMQPFHVELQEHHRICGCAPPSSASSSSSTSTTTTKAPCGVIPTPPLVMQEFTTLRSTQRQPLVVEERDMEAEAARASAAAATSQAETTAAQAGEMVRPDETPARNVDWNDPHAGNLARDRRDQGDRDPASLESNDQEVPEDEQQEHGDEDQHRQHLRQLLSAHIQRPVTLPEIQTVRIPVDHSMRNAWFPGRMGGVTYIPRKVREGFVEREERMRGSWDRPAGSMADLEREHEHEHDRDDAERDVQMQARGEYERGRIRRREEMVFSISGLVPNMDIDASSSSSPTTPSQTHETSSSFSSSSSSQAQPQPQSSWVYETFDPHRISAHDLHLHQHGLSPSSASSSSSFPSNIKPSATFNPSCAYCVALNDARLAEKRKDEGEARKKLDRVLRVFGTPMEVDVDADADGIGDADADVEMEDLDMSGFGLVDDDDGDDGDDYDFNDEQEEEEDVEVDGNGEGGREGQGQGQGRISVLGDDRPNGEPGFWTFADRLRTPSPERRSVGASSSASSSRSTSNPGSQSTSTTSTPTPTPTPTPTTPKRKRAYVSSTRREFDRSRITSASPCSGVQDILLSGQTPPQHAVWYSGGTGYTFYGRVRPWDGLIGIMRVGAVGRRVGLGLGMGMDGDGGGQEPVLLDTTFIFGYLVGETTFVGEWRVGGADPLKPAWSGPVVLSRR</sequence>
<feature type="compositionally biased region" description="Basic and acidic residues" evidence="1">
    <location>
        <begin position="549"/>
        <end position="561"/>
    </location>
</feature>
<feature type="region of interest" description="Disordered" evidence="1">
    <location>
        <begin position="450"/>
        <end position="474"/>
    </location>
</feature>
<evidence type="ECO:0000313" key="2">
    <source>
        <dbReference type="EMBL" id="KIM38129.1"/>
    </source>
</evidence>
<keyword evidence="3" id="KW-1185">Reference proteome</keyword>
<reference evidence="3" key="2">
    <citation type="submission" date="2015-01" db="EMBL/GenBank/DDBJ databases">
        <title>Evolutionary Origins and Diversification of the Mycorrhizal Mutualists.</title>
        <authorList>
            <consortium name="DOE Joint Genome Institute"/>
            <consortium name="Mycorrhizal Genomics Consortium"/>
            <person name="Kohler A."/>
            <person name="Kuo A."/>
            <person name="Nagy L.G."/>
            <person name="Floudas D."/>
            <person name="Copeland A."/>
            <person name="Barry K.W."/>
            <person name="Cichocki N."/>
            <person name="Veneault-Fourrey C."/>
            <person name="LaButti K."/>
            <person name="Lindquist E.A."/>
            <person name="Lipzen A."/>
            <person name="Lundell T."/>
            <person name="Morin E."/>
            <person name="Murat C."/>
            <person name="Riley R."/>
            <person name="Ohm R."/>
            <person name="Sun H."/>
            <person name="Tunlid A."/>
            <person name="Henrissat B."/>
            <person name="Grigoriev I.V."/>
            <person name="Hibbett D.S."/>
            <person name="Martin F."/>
        </authorList>
    </citation>
    <scope>NUCLEOTIDE SEQUENCE [LARGE SCALE GENOMIC DNA]</scope>
    <source>
        <strain evidence="3">h7</strain>
    </source>
</reference>